<reference evidence="2 3" key="1">
    <citation type="submission" date="2024-01" db="EMBL/GenBank/DDBJ databases">
        <title>The genomes of 5 underutilized Papilionoideae crops provide insights into root nodulation and disease resistanc.</title>
        <authorList>
            <person name="Jiang F."/>
        </authorList>
    </citation>
    <scope>NUCLEOTIDE SEQUENCE [LARGE SCALE GENOMIC DNA]</scope>
    <source>
        <strain evidence="2">DUOXIRENSHENG_FW03</strain>
        <tissue evidence="2">Leaves</tissue>
    </source>
</reference>
<feature type="region of interest" description="Disordered" evidence="1">
    <location>
        <begin position="1"/>
        <end position="22"/>
    </location>
</feature>
<accession>A0AAN9SXA0</accession>
<proteinExistence type="predicted"/>
<organism evidence="2 3">
    <name type="scientific">Psophocarpus tetragonolobus</name>
    <name type="common">Winged bean</name>
    <name type="synonym">Dolichos tetragonolobus</name>
    <dbReference type="NCBI Taxonomy" id="3891"/>
    <lineage>
        <taxon>Eukaryota</taxon>
        <taxon>Viridiplantae</taxon>
        <taxon>Streptophyta</taxon>
        <taxon>Embryophyta</taxon>
        <taxon>Tracheophyta</taxon>
        <taxon>Spermatophyta</taxon>
        <taxon>Magnoliopsida</taxon>
        <taxon>eudicotyledons</taxon>
        <taxon>Gunneridae</taxon>
        <taxon>Pentapetalae</taxon>
        <taxon>rosids</taxon>
        <taxon>fabids</taxon>
        <taxon>Fabales</taxon>
        <taxon>Fabaceae</taxon>
        <taxon>Papilionoideae</taxon>
        <taxon>50 kb inversion clade</taxon>
        <taxon>NPAAA clade</taxon>
        <taxon>indigoferoid/millettioid clade</taxon>
        <taxon>Phaseoleae</taxon>
        <taxon>Psophocarpus</taxon>
    </lineage>
</organism>
<evidence type="ECO:0000313" key="2">
    <source>
        <dbReference type="EMBL" id="KAK7407357.1"/>
    </source>
</evidence>
<evidence type="ECO:0000313" key="3">
    <source>
        <dbReference type="Proteomes" id="UP001386955"/>
    </source>
</evidence>
<dbReference type="AlphaFoldDB" id="A0AAN9SXA0"/>
<protein>
    <submittedName>
        <fullName evidence="2">Uncharacterized protein</fullName>
    </submittedName>
</protein>
<keyword evidence="3" id="KW-1185">Reference proteome</keyword>
<dbReference type="Proteomes" id="UP001386955">
    <property type="component" value="Unassembled WGS sequence"/>
</dbReference>
<comment type="caution">
    <text evidence="2">The sequence shown here is derived from an EMBL/GenBank/DDBJ whole genome shotgun (WGS) entry which is preliminary data.</text>
</comment>
<sequence length="81" mass="8576">MAGQSKHTTVQEKVAETTWDSGTHDNMGGRFQCAMDRGCGEEMECGVWVNDACFKRGLTSLVTGLEGLYGACSALPAPSST</sequence>
<name>A0AAN9SXA0_PSOTE</name>
<gene>
    <name evidence="2" type="ORF">VNO78_09205</name>
</gene>
<evidence type="ECO:0000256" key="1">
    <source>
        <dbReference type="SAM" id="MobiDB-lite"/>
    </source>
</evidence>
<dbReference type="EMBL" id="JAYMYS010000002">
    <property type="protein sequence ID" value="KAK7407357.1"/>
    <property type="molecule type" value="Genomic_DNA"/>
</dbReference>